<evidence type="ECO:0000313" key="2">
    <source>
        <dbReference type="Proteomes" id="UP001148629"/>
    </source>
</evidence>
<organism evidence="1 2">
    <name type="scientific">Fusarium decemcellulare</name>
    <dbReference type="NCBI Taxonomy" id="57161"/>
    <lineage>
        <taxon>Eukaryota</taxon>
        <taxon>Fungi</taxon>
        <taxon>Dikarya</taxon>
        <taxon>Ascomycota</taxon>
        <taxon>Pezizomycotina</taxon>
        <taxon>Sordariomycetes</taxon>
        <taxon>Hypocreomycetidae</taxon>
        <taxon>Hypocreales</taxon>
        <taxon>Nectriaceae</taxon>
        <taxon>Fusarium</taxon>
        <taxon>Fusarium decemcellulare species complex</taxon>
    </lineage>
</organism>
<keyword evidence="2" id="KW-1185">Reference proteome</keyword>
<dbReference type="Proteomes" id="UP001148629">
    <property type="component" value="Unassembled WGS sequence"/>
</dbReference>
<dbReference type="EMBL" id="JANRMS010002020">
    <property type="protein sequence ID" value="KAJ3524782.1"/>
    <property type="molecule type" value="Genomic_DNA"/>
</dbReference>
<name>A0ACC1RRY0_9HYPO</name>
<proteinExistence type="predicted"/>
<sequence>MASGARRVGLSKFQRTASLHPHLKRPGQEHHDHKPSKLQQPVQDDDAPPVSSDEEDEGAFPSSKTLSLKLNGSNRQSLGVGSEDSEPERSDRGNMKRTAFGKSSASKPQRTGTRHAGQSKVKAETAEDTDAMSSSSNKRKREEDDNLTPAKGTASGSKIKSGSHLTTEIGFTKQSKAKTTYGSKSASSQGSRGSQLSQRSQESQFKKERITSPNRKRTIRDAEGLESFNSPDKSSKAQFKGLPNDDSLDSPKKSQKASLKMLSQDSLNSPTKSSKAQMVVPKNELSPSPTKGSQIIKLSQEDDLSLRPSSSQQKKSIWNRGRIIAPKRKKKKASSPPQSPKPVFIAHLDDDDMFGHNADPKSSQISLDTDLSSDSEAHRDVSSDEDNEDDLKSPPNTLAQCPWCGDLVPESALKEYSKGKRLNVHMQTRFCRKHKKETAMDTWRERGYPLVDWRNLEGRFDDHRQYLSRVIDGKPSHFRDILAEKIETGQGRSLKKEGNLNPGYYGPRGCKIMCDYLVEEFGELLKEKAVDDRVIAGRGSAAFIQSVLVAELAVQLIMEDMGVSAAEARDIMEESKAVGEMVHEEV</sequence>
<comment type="caution">
    <text evidence="1">The sequence shown here is derived from an EMBL/GenBank/DDBJ whole genome shotgun (WGS) entry which is preliminary data.</text>
</comment>
<gene>
    <name evidence="1" type="ORF">NM208_g11916</name>
</gene>
<evidence type="ECO:0000313" key="1">
    <source>
        <dbReference type="EMBL" id="KAJ3524782.1"/>
    </source>
</evidence>
<protein>
    <submittedName>
        <fullName evidence="1">Uncharacterized protein</fullName>
    </submittedName>
</protein>
<accession>A0ACC1RRY0</accession>
<reference evidence="1" key="1">
    <citation type="submission" date="2022-08" db="EMBL/GenBank/DDBJ databases">
        <title>Genome Sequence of Fusarium decemcellulare.</title>
        <authorList>
            <person name="Buettner E."/>
        </authorList>
    </citation>
    <scope>NUCLEOTIDE SEQUENCE</scope>
    <source>
        <strain evidence="1">Babe19</strain>
    </source>
</reference>